<organism evidence="1 2">
    <name type="scientific">Brytella acorum</name>
    <dbReference type="NCBI Taxonomy" id="2959299"/>
    <lineage>
        <taxon>Bacteria</taxon>
        <taxon>Pseudomonadati</taxon>
        <taxon>Pseudomonadota</taxon>
        <taxon>Alphaproteobacteria</taxon>
        <taxon>Acetobacterales</taxon>
        <taxon>Acetobacteraceae</taxon>
        <taxon>Brytella</taxon>
    </lineage>
</organism>
<dbReference type="AlphaFoldDB" id="A0AA35UGU4"/>
<proteinExistence type="predicted"/>
<protein>
    <submittedName>
        <fullName evidence="1">Uncharacterized protein</fullName>
    </submittedName>
</protein>
<gene>
    <name evidence="1" type="ORF">LMG32879_001877</name>
</gene>
<dbReference type="EMBL" id="CATKSH010000010">
    <property type="protein sequence ID" value="CAI9121033.1"/>
    <property type="molecule type" value="Genomic_DNA"/>
</dbReference>
<keyword evidence="2" id="KW-1185">Reference proteome</keyword>
<dbReference type="Proteomes" id="UP001176960">
    <property type="component" value="Unassembled WGS sequence"/>
</dbReference>
<dbReference type="RefSeq" id="WP_289842171.1">
    <property type="nucleotide sequence ID" value="NZ_CATKSH010000010.1"/>
</dbReference>
<evidence type="ECO:0000313" key="2">
    <source>
        <dbReference type="Proteomes" id="UP001176960"/>
    </source>
</evidence>
<accession>A0AA35UGU4</accession>
<comment type="caution">
    <text evidence="1">The sequence shown here is derived from an EMBL/GenBank/DDBJ whole genome shotgun (WGS) entry which is preliminary data.</text>
</comment>
<sequence>MERDALDRLVAVGFGHAALHLGMKGVQYRPTDALAPMASVYAAPVMAFDRQPGFRFLAPGGWGAISRFVLMDVSDVLTGDILVSGQDTYFVARTDDFRPPLCIQCNRVVTISNVTGTSGNVVASCPAAIEMKGRGEGEKSGMPGSLRPGQFVLLLPSLPGVLLQPYMTVTSDLGTSYTLNAVETSSYGFRCIISMQQV</sequence>
<evidence type="ECO:0000313" key="1">
    <source>
        <dbReference type="EMBL" id="CAI9121033.1"/>
    </source>
</evidence>
<reference evidence="1" key="1">
    <citation type="submission" date="2023-03" db="EMBL/GenBank/DDBJ databases">
        <authorList>
            <person name="Cleenwerck I."/>
        </authorList>
    </citation>
    <scope>NUCLEOTIDE SEQUENCE</scope>
    <source>
        <strain evidence="1">LMG 32879</strain>
    </source>
</reference>
<name>A0AA35UGU4_9PROT</name>